<name>A0AAI9ZDP7_9PEZI</name>
<sequence length="211" mass="23189">MNSARIRARAPHLNFGLCAAAERAKQSVRQSPKHFQRAARHRRPPTGAKNSSQRQLQRRVQLWTALAVLAKHANFIHTPGTSGIRVWEREEDGAQVLKCLGESGEGKWRTSTGDQKTHGLCDLTSWSPRLTLRQNTRESVRRSTTTTRPSRTFSSPHLTPRSLSPAGRLSCICPAPVTGAKTPENLPYAMAVGLDMGTLSKRSAPPAPMTP</sequence>
<dbReference type="Proteomes" id="UP001243989">
    <property type="component" value="Unassembled WGS sequence"/>
</dbReference>
<dbReference type="EMBL" id="JAHMHQ010000035">
    <property type="protein sequence ID" value="KAK1622541.1"/>
    <property type="molecule type" value="Genomic_DNA"/>
</dbReference>
<feature type="region of interest" description="Disordered" evidence="1">
    <location>
        <begin position="134"/>
        <end position="165"/>
    </location>
</feature>
<organism evidence="2 3">
    <name type="scientific">Colletotrichum phormii</name>
    <dbReference type="NCBI Taxonomy" id="359342"/>
    <lineage>
        <taxon>Eukaryota</taxon>
        <taxon>Fungi</taxon>
        <taxon>Dikarya</taxon>
        <taxon>Ascomycota</taxon>
        <taxon>Pezizomycotina</taxon>
        <taxon>Sordariomycetes</taxon>
        <taxon>Hypocreomycetidae</taxon>
        <taxon>Glomerellales</taxon>
        <taxon>Glomerellaceae</taxon>
        <taxon>Colletotrichum</taxon>
        <taxon>Colletotrichum acutatum species complex</taxon>
    </lineage>
</organism>
<dbReference type="AlphaFoldDB" id="A0AAI9ZDP7"/>
<protein>
    <submittedName>
        <fullName evidence="2">Uncharacterized protein</fullName>
    </submittedName>
</protein>
<feature type="region of interest" description="Disordered" evidence="1">
    <location>
        <begin position="26"/>
        <end position="55"/>
    </location>
</feature>
<accession>A0AAI9ZDP7</accession>
<evidence type="ECO:0000313" key="3">
    <source>
        <dbReference type="Proteomes" id="UP001243989"/>
    </source>
</evidence>
<proteinExistence type="predicted"/>
<dbReference type="RefSeq" id="XP_060438536.1">
    <property type="nucleotide sequence ID" value="XM_060581899.1"/>
</dbReference>
<evidence type="ECO:0000313" key="2">
    <source>
        <dbReference type="EMBL" id="KAK1622541.1"/>
    </source>
</evidence>
<keyword evidence="3" id="KW-1185">Reference proteome</keyword>
<reference evidence="2" key="1">
    <citation type="submission" date="2021-06" db="EMBL/GenBank/DDBJ databases">
        <title>Comparative genomics, transcriptomics and evolutionary studies reveal genomic signatures of adaptation to plant cell wall in hemibiotrophic fungi.</title>
        <authorList>
            <consortium name="DOE Joint Genome Institute"/>
            <person name="Baroncelli R."/>
            <person name="Diaz J.F."/>
            <person name="Benocci T."/>
            <person name="Peng M."/>
            <person name="Battaglia E."/>
            <person name="Haridas S."/>
            <person name="Andreopoulos W."/>
            <person name="Labutti K."/>
            <person name="Pangilinan J."/>
            <person name="Floch G.L."/>
            <person name="Makela M.R."/>
            <person name="Henrissat B."/>
            <person name="Grigoriev I.V."/>
            <person name="Crouch J.A."/>
            <person name="De Vries R.P."/>
            <person name="Sukno S.A."/>
            <person name="Thon M.R."/>
        </authorList>
    </citation>
    <scope>NUCLEOTIDE SEQUENCE</scope>
    <source>
        <strain evidence="2">CBS 102054</strain>
    </source>
</reference>
<dbReference type="GeneID" id="85466761"/>
<feature type="compositionally biased region" description="Low complexity" evidence="1">
    <location>
        <begin position="142"/>
        <end position="155"/>
    </location>
</feature>
<feature type="compositionally biased region" description="Basic residues" evidence="1">
    <location>
        <begin position="31"/>
        <end position="44"/>
    </location>
</feature>
<gene>
    <name evidence="2" type="ORF">BDP81DRAFT_146984</name>
</gene>
<comment type="caution">
    <text evidence="2">The sequence shown here is derived from an EMBL/GenBank/DDBJ whole genome shotgun (WGS) entry which is preliminary data.</text>
</comment>
<evidence type="ECO:0000256" key="1">
    <source>
        <dbReference type="SAM" id="MobiDB-lite"/>
    </source>
</evidence>